<reference evidence="3" key="1">
    <citation type="journal article" date="2008" name="Nat. Genet.">
        <title>The Pristionchus pacificus genome provides a unique perspective on nematode lifestyle and parasitism.</title>
        <authorList>
            <person name="Dieterich C."/>
            <person name="Clifton S.W."/>
            <person name="Schuster L.N."/>
            <person name="Chinwalla A."/>
            <person name="Delehaunty K."/>
            <person name="Dinkelacker I."/>
            <person name="Fulton L."/>
            <person name="Fulton R."/>
            <person name="Godfrey J."/>
            <person name="Minx P."/>
            <person name="Mitreva M."/>
            <person name="Roeseler W."/>
            <person name="Tian H."/>
            <person name="Witte H."/>
            <person name="Yang S.P."/>
            <person name="Wilson R.K."/>
            <person name="Sommer R.J."/>
        </authorList>
    </citation>
    <scope>NUCLEOTIDE SEQUENCE [LARGE SCALE GENOMIC DNA]</scope>
    <source>
        <strain evidence="3">PS312</strain>
    </source>
</reference>
<accession>A0A2A6CG94</accession>
<accession>A0A8R1UQQ4</accession>
<dbReference type="InterPro" id="IPR051746">
    <property type="entry name" value="Kelch_domain_containing_8"/>
</dbReference>
<dbReference type="SMART" id="SM00612">
    <property type="entry name" value="Kelch"/>
    <property type="match status" value="1"/>
</dbReference>
<evidence type="ECO:0000313" key="3">
    <source>
        <dbReference type="Proteomes" id="UP000005239"/>
    </source>
</evidence>
<dbReference type="PANTHER" id="PTHR46260:SF3">
    <property type="entry name" value="RING-TYPE DOMAIN-CONTAINING PROTEIN"/>
    <property type="match status" value="1"/>
</dbReference>
<dbReference type="AlphaFoldDB" id="A0A2A6CG94"/>
<dbReference type="Pfam" id="PF24681">
    <property type="entry name" value="Kelch_KLHDC2_KLHL20_DRC7"/>
    <property type="match status" value="1"/>
</dbReference>
<feature type="region of interest" description="Disordered" evidence="1">
    <location>
        <begin position="287"/>
        <end position="314"/>
    </location>
</feature>
<protein>
    <submittedName>
        <fullName evidence="2">Uncharacterized protein</fullName>
    </submittedName>
</protein>
<dbReference type="Gene3D" id="2.120.10.80">
    <property type="entry name" value="Kelch-type beta propeller"/>
    <property type="match status" value="1"/>
</dbReference>
<dbReference type="InterPro" id="IPR006652">
    <property type="entry name" value="Kelch_1"/>
</dbReference>
<dbReference type="OrthoDB" id="9978265at2759"/>
<evidence type="ECO:0000256" key="1">
    <source>
        <dbReference type="SAM" id="MobiDB-lite"/>
    </source>
</evidence>
<sequence length="314" mass="35564">MSLLSPQYLRDLVMKKDWLRGIDLSNHECYHPNTRRIWDNLEPKLIVSIGISSRVEIYNILTGSRFFDNNCEDFLIYNLFTGEITLRNQKQNMRRPLSMRQAVGRAVFVMGGINNGDIRSFVESMDTADPTAVASPLSDARSSRVCHIRRRRRRHLRWTAIAPMPTPLYDAAATVMGRKIFVAGGTRGVKWCTAFFSYSIDDNSWTKLPDLPSARSYTHSLVSSSGLIYCVGGGSNYEPDREAYTRHMLIFNPDANCWSEKLDTILNESQFFMHTLAIPYSALPPENHSEDSGALNPAEQSNIPDLRYGVQQGS</sequence>
<dbReference type="PANTHER" id="PTHR46260">
    <property type="entry name" value="RING-TYPE DOMAIN-CONTAINING PROTEIN"/>
    <property type="match status" value="1"/>
</dbReference>
<organism evidence="2 3">
    <name type="scientific">Pristionchus pacificus</name>
    <name type="common">Parasitic nematode worm</name>
    <dbReference type="NCBI Taxonomy" id="54126"/>
    <lineage>
        <taxon>Eukaryota</taxon>
        <taxon>Metazoa</taxon>
        <taxon>Ecdysozoa</taxon>
        <taxon>Nematoda</taxon>
        <taxon>Chromadorea</taxon>
        <taxon>Rhabditida</taxon>
        <taxon>Rhabditina</taxon>
        <taxon>Diplogasteromorpha</taxon>
        <taxon>Diplogasteroidea</taxon>
        <taxon>Neodiplogasteridae</taxon>
        <taxon>Pristionchus</taxon>
    </lineage>
</organism>
<dbReference type="Proteomes" id="UP000005239">
    <property type="component" value="Unassembled WGS sequence"/>
</dbReference>
<reference evidence="2" key="2">
    <citation type="submission" date="2022-06" db="UniProtKB">
        <authorList>
            <consortium name="EnsemblMetazoa"/>
        </authorList>
    </citation>
    <scope>IDENTIFICATION</scope>
    <source>
        <strain evidence="2">PS312</strain>
    </source>
</reference>
<proteinExistence type="predicted"/>
<evidence type="ECO:0000313" key="2">
    <source>
        <dbReference type="EnsemblMetazoa" id="PPA38309.1"/>
    </source>
</evidence>
<dbReference type="EnsemblMetazoa" id="PPA38309.1">
    <property type="protein sequence ID" value="PPA38309.1"/>
    <property type="gene ID" value="WBGene00276678"/>
</dbReference>
<dbReference type="SUPFAM" id="SSF117281">
    <property type="entry name" value="Kelch motif"/>
    <property type="match status" value="1"/>
</dbReference>
<name>A0A2A6CG94_PRIPA</name>
<gene>
    <name evidence="2" type="primary">WBGene00276678</name>
</gene>
<keyword evidence="3" id="KW-1185">Reference proteome</keyword>
<dbReference type="InterPro" id="IPR015915">
    <property type="entry name" value="Kelch-typ_b-propeller"/>
</dbReference>